<proteinExistence type="predicted"/>
<dbReference type="Pfam" id="PF14577">
    <property type="entry name" value="SEO_C"/>
    <property type="match status" value="1"/>
</dbReference>
<protein>
    <submittedName>
        <fullName evidence="3">Uncharacterized protein</fullName>
    </submittedName>
</protein>
<accession>A0A7J8SXS5</accession>
<reference evidence="3 4" key="1">
    <citation type="journal article" date="2019" name="Genome Biol. Evol.">
        <title>Insights into the evolution of the New World diploid cottons (Gossypium, subgenus Houzingenia) based on genome sequencing.</title>
        <authorList>
            <person name="Grover C.E."/>
            <person name="Arick M.A. 2nd"/>
            <person name="Thrash A."/>
            <person name="Conover J.L."/>
            <person name="Sanders W.S."/>
            <person name="Peterson D.G."/>
            <person name="Frelichowski J.E."/>
            <person name="Scheffler J.A."/>
            <person name="Scheffler B.E."/>
            <person name="Wendel J.F."/>
        </authorList>
    </citation>
    <scope>NUCLEOTIDE SEQUENCE [LARGE SCALE GENOMIC DNA]</scope>
    <source>
        <strain evidence="3">27</strain>
        <tissue evidence="3">Leaf</tissue>
    </source>
</reference>
<gene>
    <name evidence="3" type="ORF">Godav_002450</name>
</gene>
<keyword evidence="4" id="KW-1185">Reference proteome</keyword>
<dbReference type="Pfam" id="PF14576">
    <property type="entry name" value="SEO_N"/>
    <property type="match status" value="1"/>
</dbReference>
<dbReference type="InterPro" id="IPR039299">
    <property type="entry name" value="SEOA"/>
</dbReference>
<comment type="caution">
    <text evidence="3">The sequence shown here is derived from an EMBL/GenBank/DDBJ whole genome shotgun (WGS) entry which is preliminary data.</text>
</comment>
<evidence type="ECO:0000259" key="2">
    <source>
        <dbReference type="Pfam" id="PF14577"/>
    </source>
</evidence>
<organism evidence="3 4">
    <name type="scientific">Gossypium davidsonii</name>
    <name type="common">Davidson's cotton</name>
    <name type="synonym">Gossypium klotzschianum subsp. davidsonii</name>
    <dbReference type="NCBI Taxonomy" id="34287"/>
    <lineage>
        <taxon>Eukaryota</taxon>
        <taxon>Viridiplantae</taxon>
        <taxon>Streptophyta</taxon>
        <taxon>Embryophyta</taxon>
        <taxon>Tracheophyta</taxon>
        <taxon>Spermatophyta</taxon>
        <taxon>Magnoliopsida</taxon>
        <taxon>eudicotyledons</taxon>
        <taxon>Gunneridae</taxon>
        <taxon>Pentapetalae</taxon>
        <taxon>rosids</taxon>
        <taxon>malvids</taxon>
        <taxon>Malvales</taxon>
        <taxon>Malvaceae</taxon>
        <taxon>Malvoideae</taxon>
        <taxon>Gossypium</taxon>
    </lineage>
</organism>
<dbReference type="PANTHER" id="PTHR33232:SF16">
    <property type="entry name" value="PROTEIN SIEVE ELEMENT OCCLUSION A"/>
    <property type="match status" value="1"/>
</dbReference>
<dbReference type="InterPro" id="IPR027942">
    <property type="entry name" value="SEO_N"/>
</dbReference>
<dbReference type="EMBL" id="JABFAC010000012">
    <property type="protein sequence ID" value="MBA0630336.1"/>
    <property type="molecule type" value="Genomic_DNA"/>
</dbReference>
<dbReference type="Proteomes" id="UP000593561">
    <property type="component" value="Unassembled WGS sequence"/>
</dbReference>
<sequence length="734" mass="83300">MQQSDRGIRLSFSTSNDGLMLKQIQAVHVPDGRAIDVRPLLHIVEDILSFAAPSGDAIVETGKQATGTEAFQHQTNYQTNITDMLETLSFLIDRISIEMARKCSETREEHATTMSILSMVSNYPWDAKLVIALSAFAVNYGEFWLLAQCYTSNQLAKNLAILKQVPGILQHSTMLKSRFDTIKDLITAMLDIAKCLVEFKEIPSNYVTEDVAAAVSAAMDHIPVAIYWTIRSMLATASQITGLSGSENELSSHNLYAVDAIIYELQSPRKSPIWHISIRSSMFQVSFILGILGAIKLSTQAQHHAQPSSRFLPSADERKFIEAYQNLQYLFNAAQIDNIKVLKALINPKDDPLPLVDGANKKRVSVDVLRKRNVLLLISDLDILQDEVVILQQIYEESRRQSNSLDQNPYELVWLPVLDSSVSLSKIKQRIFENLTATMTWFTLRHPSLLNRAVFKFIKEEWGFEQKPIVVVLDPQGRVKCSNAIHMMWIWGNLAFPFTIAKEDALWKAESLTLDFLVDGIDPVILKWISEERFIFLYGGEDIEWIRNFTHTVKTAARACGIAMEMVYVGKRNPKENIRRNMAIINEEKLSHCLPDITAIWYFWIRIESMWNSKHQLGKADENDPITQEIMTLLSYDGGEGYGWALLGKGSTEFTKARGTTFLTCLSDYNLWAEDVQTKGLVSAIHDYFLQNPTPHHCNRLVLPGTAGRLPEMVTCSECRRTMERYILYHCCDE</sequence>
<evidence type="ECO:0000313" key="3">
    <source>
        <dbReference type="EMBL" id="MBA0630336.1"/>
    </source>
</evidence>
<dbReference type="InterPro" id="IPR027944">
    <property type="entry name" value="SEO_C"/>
</dbReference>
<evidence type="ECO:0000259" key="1">
    <source>
        <dbReference type="Pfam" id="PF14576"/>
    </source>
</evidence>
<name>A0A7J8SXS5_GOSDV</name>
<evidence type="ECO:0000313" key="4">
    <source>
        <dbReference type="Proteomes" id="UP000593561"/>
    </source>
</evidence>
<feature type="domain" description="Sieve element occlusion N-terminal" evidence="1">
    <location>
        <begin position="15"/>
        <end position="252"/>
    </location>
</feature>
<dbReference type="PANTHER" id="PTHR33232">
    <property type="entry name" value="PROTEIN SIEVE ELEMENT OCCLUSION B-LIKE"/>
    <property type="match status" value="1"/>
</dbReference>
<dbReference type="GO" id="GO:0010088">
    <property type="term" value="P:phloem development"/>
    <property type="evidence" value="ECO:0007669"/>
    <property type="project" value="InterPro"/>
</dbReference>
<dbReference type="AlphaFoldDB" id="A0A7J8SXS5"/>
<feature type="domain" description="Sieve element occlusion C-terminal" evidence="2">
    <location>
        <begin position="502"/>
        <end position="732"/>
    </location>
</feature>